<sequence length="479" mass="53642">MLRFVAILLLGLFQSCFAQTFSPSREQPPAVPREFRGAWSACVYNIDWPSRKGMSAGSQQAELRAILNRMQSLNMNAIIFQVRPNADAVYNSSLEPWSSWISGTMGRSPGYDPLSFCISEAHARGIEVHAWFNPFRALPNSSMPTARNHVTRTNPSVIRKFKSYSWMDPASSWTRSHALKVMMDVVRRYDIDGLHIDDYFYPYPDLNKDLTPKQKFPDGKTPAQRRAYVDGFVKDMYSAVKREKPWVRVGISPFGIWRPGVPSGTTAKIDAYRHLSADSRKWLANGWCDYLSPQLYWRINSEQSFTRLLSWWRQQGQRPVWPGVATSRINSSEDPGRPASEIVNQLNFTRKVGRNWVGHVHWSMKSLMENRGGINSALQRNFYAEAALVPPMPWLSTKAPPSPRVSATGTSSGVQVQWNRVSGGAKYAVQARYGKTWRCIKVLSGGSSGVTVPAGAQAVAVTAVDRFGTASAPSVLSAR</sequence>
<protein>
    <submittedName>
        <fullName evidence="4">Glycosyl hydrolase</fullName>
    </submittedName>
</protein>
<keyword evidence="4" id="KW-0378">Hydrolase</keyword>
<feature type="signal peptide" evidence="2">
    <location>
        <begin position="1"/>
        <end position="18"/>
    </location>
</feature>
<keyword evidence="1 2" id="KW-0732">Signal</keyword>
<evidence type="ECO:0000313" key="5">
    <source>
        <dbReference type="Proteomes" id="UP000644507"/>
    </source>
</evidence>
<evidence type="ECO:0000259" key="3">
    <source>
        <dbReference type="Pfam" id="PF02638"/>
    </source>
</evidence>
<dbReference type="InterPro" id="IPR052177">
    <property type="entry name" value="Divisome_Glycosyl_Hydrolase"/>
</dbReference>
<dbReference type="PROSITE" id="PS51257">
    <property type="entry name" value="PROKAR_LIPOPROTEIN"/>
    <property type="match status" value="1"/>
</dbReference>
<dbReference type="Gene3D" id="3.20.20.80">
    <property type="entry name" value="Glycosidases"/>
    <property type="match status" value="1"/>
</dbReference>
<dbReference type="InterPro" id="IPR017853">
    <property type="entry name" value="GH"/>
</dbReference>
<dbReference type="RefSeq" id="WP_189569863.1">
    <property type="nucleotide sequence ID" value="NZ_BMXI01000008.1"/>
</dbReference>
<evidence type="ECO:0000313" key="4">
    <source>
        <dbReference type="EMBL" id="GHC54121.1"/>
    </source>
</evidence>
<keyword evidence="5" id="KW-1185">Reference proteome</keyword>
<reference evidence="4" key="2">
    <citation type="submission" date="2020-09" db="EMBL/GenBank/DDBJ databases">
        <authorList>
            <person name="Sun Q."/>
            <person name="Kim S."/>
        </authorList>
    </citation>
    <scope>NUCLEOTIDE SEQUENCE</scope>
    <source>
        <strain evidence="4">KCTC 12988</strain>
    </source>
</reference>
<dbReference type="GO" id="GO:0016787">
    <property type="term" value="F:hydrolase activity"/>
    <property type="evidence" value="ECO:0007669"/>
    <property type="project" value="UniProtKB-KW"/>
</dbReference>
<evidence type="ECO:0000256" key="1">
    <source>
        <dbReference type="ARBA" id="ARBA00022729"/>
    </source>
</evidence>
<name>A0A918TL55_9BACT</name>
<proteinExistence type="predicted"/>
<organism evidence="4 5">
    <name type="scientific">Roseibacillus persicicus</name>
    <dbReference type="NCBI Taxonomy" id="454148"/>
    <lineage>
        <taxon>Bacteria</taxon>
        <taxon>Pseudomonadati</taxon>
        <taxon>Verrucomicrobiota</taxon>
        <taxon>Verrucomicrobiia</taxon>
        <taxon>Verrucomicrobiales</taxon>
        <taxon>Verrucomicrobiaceae</taxon>
        <taxon>Roseibacillus</taxon>
    </lineage>
</organism>
<dbReference type="AlphaFoldDB" id="A0A918TL55"/>
<feature type="chain" id="PRO_5038069258" evidence="2">
    <location>
        <begin position="19"/>
        <end position="479"/>
    </location>
</feature>
<dbReference type="EMBL" id="BMXI01000008">
    <property type="protein sequence ID" value="GHC54121.1"/>
    <property type="molecule type" value="Genomic_DNA"/>
</dbReference>
<dbReference type="Proteomes" id="UP000644507">
    <property type="component" value="Unassembled WGS sequence"/>
</dbReference>
<dbReference type="PANTHER" id="PTHR43405">
    <property type="entry name" value="GLYCOSYL HYDROLASE DIGH"/>
    <property type="match status" value="1"/>
</dbReference>
<accession>A0A918TL55</accession>
<dbReference type="PANTHER" id="PTHR43405:SF1">
    <property type="entry name" value="GLYCOSYL HYDROLASE DIGH"/>
    <property type="match status" value="1"/>
</dbReference>
<gene>
    <name evidence="4" type="ORF">GCM10007100_20560</name>
</gene>
<comment type="caution">
    <text evidence="4">The sequence shown here is derived from an EMBL/GenBank/DDBJ whole genome shotgun (WGS) entry which is preliminary data.</text>
</comment>
<feature type="domain" description="Glycosyl hydrolase-like 10" evidence="3">
    <location>
        <begin position="34"/>
        <end position="316"/>
    </location>
</feature>
<dbReference type="InterPro" id="IPR003790">
    <property type="entry name" value="GHL10"/>
</dbReference>
<dbReference type="Pfam" id="PF02638">
    <property type="entry name" value="GHL10"/>
    <property type="match status" value="1"/>
</dbReference>
<evidence type="ECO:0000256" key="2">
    <source>
        <dbReference type="SAM" id="SignalP"/>
    </source>
</evidence>
<dbReference type="SUPFAM" id="SSF51445">
    <property type="entry name" value="(Trans)glycosidases"/>
    <property type="match status" value="1"/>
</dbReference>
<reference evidence="4" key="1">
    <citation type="journal article" date="2014" name="Int. J. Syst. Evol. Microbiol.">
        <title>Complete genome sequence of Corynebacterium casei LMG S-19264T (=DSM 44701T), isolated from a smear-ripened cheese.</title>
        <authorList>
            <consortium name="US DOE Joint Genome Institute (JGI-PGF)"/>
            <person name="Walter F."/>
            <person name="Albersmeier A."/>
            <person name="Kalinowski J."/>
            <person name="Ruckert C."/>
        </authorList>
    </citation>
    <scope>NUCLEOTIDE SEQUENCE</scope>
    <source>
        <strain evidence="4">KCTC 12988</strain>
    </source>
</reference>